<keyword evidence="2" id="KW-1185">Reference proteome</keyword>
<reference evidence="1 2" key="1">
    <citation type="submission" date="2020-01" db="EMBL/GenBank/DDBJ databases">
        <title>Aspergillus terreus IFO 6365 whole genome shotgun sequence.</title>
        <authorList>
            <person name="Kanamasa S."/>
            <person name="Takahashi H."/>
        </authorList>
    </citation>
    <scope>NUCLEOTIDE SEQUENCE [LARGE SCALE GENOMIC DNA]</scope>
    <source>
        <strain evidence="1 2">IFO 6365</strain>
    </source>
</reference>
<protein>
    <submittedName>
        <fullName evidence="1">Ankyrin repeat-containing protein</fullName>
    </submittedName>
</protein>
<dbReference type="OrthoDB" id="823504at2759"/>
<evidence type="ECO:0000313" key="1">
    <source>
        <dbReference type="EMBL" id="GFF20340.1"/>
    </source>
</evidence>
<evidence type="ECO:0000313" key="2">
    <source>
        <dbReference type="Proteomes" id="UP000452235"/>
    </source>
</evidence>
<gene>
    <name evidence="1" type="ORF">ATEIFO6365_0012009600</name>
</gene>
<dbReference type="EMBL" id="BLJY01000012">
    <property type="protein sequence ID" value="GFF20340.1"/>
    <property type="molecule type" value="Genomic_DNA"/>
</dbReference>
<dbReference type="Proteomes" id="UP000452235">
    <property type="component" value="Unassembled WGS sequence"/>
</dbReference>
<comment type="caution">
    <text evidence="1">The sequence shown here is derived from an EMBL/GenBank/DDBJ whole genome shotgun (WGS) entry which is preliminary data.</text>
</comment>
<proteinExistence type="predicted"/>
<organism evidence="1 2">
    <name type="scientific">Aspergillus terreus</name>
    <dbReference type="NCBI Taxonomy" id="33178"/>
    <lineage>
        <taxon>Eukaryota</taxon>
        <taxon>Fungi</taxon>
        <taxon>Dikarya</taxon>
        <taxon>Ascomycota</taxon>
        <taxon>Pezizomycotina</taxon>
        <taxon>Eurotiomycetes</taxon>
        <taxon>Eurotiomycetidae</taxon>
        <taxon>Eurotiales</taxon>
        <taxon>Aspergillaceae</taxon>
        <taxon>Aspergillus</taxon>
        <taxon>Aspergillus subgen. Circumdati</taxon>
    </lineage>
</organism>
<accession>A0A5M3ZDZ6</accession>
<dbReference type="AlphaFoldDB" id="A0A5M3ZDZ6"/>
<sequence>MAESDPPLSDASNTSECPDGVLARRRNRLVNIIKQNDLLQLRQFIALYPPEDMIAPGTPYLDDTLFNAASYGSPEALRLILEVYNAAPEIVKRFNPKFRLLLDACGAANIDVWICIRGMTPEIRRFLRLRAL</sequence>
<name>A0A5M3ZDZ6_ASPTE</name>